<sequence>MGVAEERTRPPGWIFLLLVVALALGACRDTGKEALFEITGRLVVFNYREAMLTYVVTLKPLKPIEAGQVAVTTMDNPAGGESLVFTQKLFPGHTKVTIESPPLECVVKERPYKVAIRIQGADGKLLQDIETTMVSAQDEDMLPDRPLVVGSGYQPNPELEGHRDGRLPGGRGVSCPASG</sequence>
<dbReference type="PROSITE" id="PS51257">
    <property type="entry name" value="PROKAR_LIPOPROTEIN"/>
    <property type="match status" value="1"/>
</dbReference>
<name>A0ABV7KEP8_9HYPH</name>
<protein>
    <recommendedName>
        <fullName evidence="4">Lipoprotein</fullName>
    </recommendedName>
</protein>
<keyword evidence="3" id="KW-1185">Reference proteome</keyword>
<dbReference type="Proteomes" id="UP001595583">
    <property type="component" value="Unassembled WGS sequence"/>
</dbReference>
<dbReference type="EMBL" id="JBHRTK010000028">
    <property type="protein sequence ID" value="MFC3208770.1"/>
    <property type="molecule type" value="Genomic_DNA"/>
</dbReference>
<evidence type="ECO:0000313" key="3">
    <source>
        <dbReference type="Proteomes" id="UP001595583"/>
    </source>
</evidence>
<evidence type="ECO:0000313" key="2">
    <source>
        <dbReference type="EMBL" id="MFC3208770.1"/>
    </source>
</evidence>
<organism evidence="2 3">
    <name type="scientific">Aquamicrobium soli</name>
    <dbReference type="NCBI Taxonomy" id="1811518"/>
    <lineage>
        <taxon>Bacteria</taxon>
        <taxon>Pseudomonadati</taxon>
        <taxon>Pseudomonadota</taxon>
        <taxon>Alphaproteobacteria</taxon>
        <taxon>Hyphomicrobiales</taxon>
        <taxon>Phyllobacteriaceae</taxon>
        <taxon>Aquamicrobium</taxon>
    </lineage>
</organism>
<proteinExistence type="predicted"/>
<evidence type="ECO:0008006" key="4">
    <source>
        <dbReference type="Google" id="ProtNLM"/>
    </source>
</evidence>
<reference evidence="3" key="1">
    <citation type="journal article" date="2019" name="Int. J. Syst. Evol. Microbiol.">
        <title>The Global Catalogue of Microorganisms (GCM) 10K type strain sequencing project: providing services to taxonomists for standard genome sequencing and annotation.</title>
        <authorList>
            <consortium name="The Broad Institute Genomics Platform"/>
            <consortium name="The Broad Institute Genome Sequencing Center for Infectious Disease"/>
            <person name="Wu L."/>
            <person name="Ma J."/>
        </authorList>
    </citation>
    <scope>NUCLEOTIDE SEQUENCE [LARGE SCALE GENOMIC DNA]</scope>
    <source>
        <strain evidence="3">KCTC 52165</strain>
    </source>
</reference>
<gene>
    <name evidence="2" type="ORF">ACFOHJ_21330</name>
</gene>
<dbReference type="RefSeq" id="WP_378224521.1">
    <property type="nucleotide sequence ID" value="NZ_JBHRTK010000028.1"/>
</dbReference>
<accession>A0ABV7KEP8</accession>
<evidence type="ECO:0000256" key="1">
    <source>
        <dbReference type="SAM" id="MobiDB-lite"/>
    </source>
</evidence>
<comment type="caution">
    <text evidence="2">The sequence shown here is derived from an EMBL/GenBank/DDBJ whole genome shotgun (WGS) entry which is preliminary data.</text>
</comment>
<feature type="region of interest" description="Disordered" evidence="1">
    <location>
        <begin position="149"/>
        <end position="179"/>
    </location>
</feature>